<dbReference type="Pfam" id="PF03235">
    <property type="entry name" value="GmrSD_N"/>
    <property type="match status" value="1"/>
</dbReference>
<sequence>MSFININELFNDNNKKEIEIPDYQRAYSWEEDQIKRFLSDIEEYIGNKEIEYYMGHFLFEKHDNSDTYYIIDGQQRLTTIVIFMASIINIMNKNNILDNDIKDIYDSIKNKFSTVSFDNNNFRKIIENNISKRDLITLSQKRMHNAYKIFTNELKNKKDKLKDMFDIIMKSRCSEYVVSTKSQAVQMFIYENDRGKNPTNLDILKSLFIHTIYINSNKKEEIINDISSKFEEIFKSISKIEDILSENNFLEIAVKTFFSDLKERGIEHIRKYLNSKNDEEVPKKIKDYGYDFNTKIDFINDFVNTLVKNGEYLVKFVNEDKKYFYIHSIISLGINVDIYPLIIFPYKNNVDEKTKKDFIEMIENILIRSRVINTRKKYLPN</sequence>
<comment type="caution">
    <text evidence="3">The sequence shown here is derived from an EMBL/GenBank/DDBJ whole genome shotgun (WGS) entry which is preliminary data.</text>
</comment>
<dbReference type="AlphaFoldDB" id="A0A5C8EVQ2"/>
<feature type="transmembrane region" description="Helical" evidence="1">
    <location>
        <begin position="323"/>
        <end position="346"/>
    </location>
</feature>
<feature type="domain" description="GmrSD restriction endonucleases N-terminal" evidence="2">
    <location>
        <begin position="6"/>
        <end position="208"/>
    </location>
</feature>
<dbReference type="PANTHER" id="PTHR35149:SF2">
    <property type="entry name" value="DUF262 DOMAIN-CONTAINING PROTEIN"/>
    <property type="match status" value="1"/>
</dbReference>
<gene>
    <name evidence="3" type="ORF">EPJ72_06030</name>
</gene>
<evidence type="ECO:0000313" key="4">
    <source>
        <dbReference type="Proteomes" id="UP000323176"/>
    </source>
</evidence>
<name>A0A5C8EVQ2_BRAPL</name>
<dbReference type="OrthoDB" id="9798761at2"/>
<reference evidence="3 4" key="1">
    <citation type="journal article" date="1992" name="Lakartidningen">
        <title>[Penicillin V and not amoxicillin is the first choice preparation in acute otitis].</title>
        <authorList>
            <person name="Kamme C."/>
            <person name="Lundgren K."/>
            <person name="Prellner K."/>
        </authorList>
    </citation>
    <scope>NUCLEOTIDE SEQUENCE [LARGE SCALE GENOMIC DNA]</scope>
    <source>
        <strain evidence="3 4">PC5538III-hc</strain>
    </source>
</reference>
<dbReference type="InterPro" id="IPR004919">
    <property type="entry name" value="GmrSD_N"/>
</dbReference>
<evidence type="ECO:0000259" key="2">
    <source>
        <dbReference type="Pfam" id="PF03235"/>
    </source>
</evidence>
<evidence type="ECO:0000313" key="3">
    <source>
        <dbReference type="EMBL" id="TXJ41876.1"/>
    </source>
</evidence>
<keyword evidence="1" id="KW-0812">Transmembrane</keyword>
<protein>
    <submittedName>
        <fullName evidence="3">DUF262 domain-containing protein</fullName>
    </submittedName>
</protein>
<dbReference type="Proteomes" id="UP000323176">
    <property type="component" value="Unassembled WGS sequence"/>
</dbReference>
<dbReference type="EMBL" id="SAXY01000040">
    <property type="protein sequence ID" value="TXJ41876.1"/>
    <property type="molecule type" value="Genomic_DNA"/>
</dbReference>
<evidence type="ECO:0000256" key="1">
    <source>
        <dbReference type="SAM" id="Phobius"/>
    </source>
</evidence>
<organism evidence="3 4">
    <name type="scientific">Brachyspira pilosicoli</name>
    <name type="common">Serpulina pilosicoli</name>
    <dbReference type="NCBI Taxonomy" id="52584"/>
    <lineage>
        <taxon>Bacteria</taxon>
        <taxon>Pseudomonadati</taxon>
        <taxon>Spirochaetota</taxon>
        <taxon>Spirochaetia</taxon>
        <taxon>Brachyspirales</taxon>
        <taxon>Brachyspiraceae</taxon>
        <taxon>Brachyspira</taxon>
    </lineage>
</organism>
<proteinExistence type="predicted"/>
<dbReference type="PANTHER" id="PTHR35149">
    <property type="entry name" value="SLL5132 PROTEIN"/>
    <property type="match status" value="1"/>
</dbReference>
<keyword evidence="1" id="KW-0472">Membrane</keyword>
<keyword evidence="1" id="KW-1133">Transmembrane helix</keyword>
<accession>A0A5C8EVQ2</accession>